<keyword evidence="2" id="KW-1185">Reference proteome</keyword>
<reference evidence="1 2" key="1">
    <citation type="submission" date="2023-07" db="EMBL/GenBank/DDBJ databases">
        <title>Sorghum-associated microbial communities from plants grown in Nebraska, USA.</title>
        <authorList>
            <person name="Schachtman D."/>
        </authorList>
    </citation>
    <scope>NUCLEOTIDE SEQUENCE [LARGE SCALE GENOMIC DNA]</scope>
    <source>
        <strain evidence="1 2">CC60</strain>
    </source>
</reference>
<sequence length="105" mass="11483">MPGYDTPRADGRARHYIDPEASAHDLLNDATEWLQYARGLTGFLADLVHESDSVDCARLALSLEAIGGLMHMGVQCTAHAHARMSWEQARDANHFNAASACMEAE</sequence>
<organism evidence="1 2">
    <name type="scientific">Luteibacter jiangsuensis</name>
    <dbReference type="NCBI Taxonomy" id="637577"/>
    <lineage>
        <taxon>Bacteria</taxon>
        <taxon>Pseudomonadati</taxon>
        <taxon>Pseudomonadota</taxon>
        <taxon>Gammaproteobacteria</taxon>
        <taxon>Lysobacterales</taxon>
        <taxon>Rhodanobacteraceae</taxon>
        <taxon>Luteibacter</taxon>
    </lineage>
</organism>
<accession>A0ABT9T2S8</accession>
<gene>
    <name evidence="1" type="ORF">J2T07_003766</name>
</gene>
<name>A0ABT9T2S8_9GAMM</name>
<proteinExistence type="predicted"/>
<comment type="caution">
    <text evidence="1">The sequence shown here is derived from an EMBL/GenBank/DDBJ whole genome shotgun (WGS) entry which is preliminary data.</text>
</comment>
<protein>
    <submittedName>
        <fullName evidence="1">Uncharacterized protein</fullName>
    </submittedName>
</protein>
<evidence type="ECO:0000313" key="1">
    <source>
        <dbReference type="EMBL" id="MDQ0011552.1"/>
    </source>
</evidence>
<evidence type="ECO:0000313" key="2">
    <source>
        <dbReference type="Proteomes" id="UP001237737"/>
    </source>
</evidence>
<dbReference type="RefSeq" id="WP_306852248.1">
    <property type="nucleotide sequence ID" value="NZ_JAUSSK010000006.1"/>
</dbReference>
<dbReference type="EMBL" id="JAUSSK010000006">
    <property type="protein sequence ID" value="MDQ0011552.1"/>
    <property type="molecule type" value="Genomic_DNA"/>
</dbReference>
<dbReference type="Proteomes" id="UP001237737">
    <property type="component" value="Unassembled WGS sequence"/>
</dbReference>